<dbReference type="PANTHER" id="PTHR37558:SF1">
    <property type="entry name" value="HTH CENPB-TYPE DOMAIN-CONTAINING PROTEIN"/>
    <property type="match status" value="1"/>
</dbReference>
<keyword evidence="3" id="KW-1185">Reference proteome</keyword>
<dbReference type="PANTHER" id="PTHR37558">
    <property type="entry name" value="HTH CENPB-TYPE DOMAIN-CONTAINING PROTEIN"/>
    <property type="match status" value="1"/>
</dbReference>
<evidence type="ECO:0000313" key="2">
    <source>
        <dbReference type="EMBL" id="KAG8176624.1"/>
    </source>
</evidence>
<evidence type="ECO:0000313" key="3">
    <source>
        <dbReference type="Proteomes" id="UP000827092"/>
    </source>
</evidence>
<dbReference type="Proteomes" id="UP000827092">
    <property type="component" value="Unassembled WGS sequence"/>
</dbReference>
<sequence>MQDNRNRWSCFDDICLLKGVVAENPFNDAEKWKLVQQSVELATQKSYSVRACRDHLNHLLKKFITEDRANLRKSGTEEEYSTKEQLLQHVKDLKLEFAEERKRQEKKKTSEKGSREAAVVARYQAAYSIQCSENVDLVVDEELDASSVLETSLTEELQSSDCASPVRVPPSTADASAGVLMPTPGPSSQLDTPHLLRSAGGQKRKANLAYEFIKKKTHENTLQIKELELKEKQIELKRKKLELEEQKERNKEEQFKKQIELQERRLAFEEEERRERLIRDKENEKNLCNMVQMTFEMMKHMTEMITNKT</sequence>
<reference evidence="2 3" key="1">
    <citation type="journal article" date="2022" name="Nat. Ecol. Evol.">
        <title>A masculinizing supergene underlies an exaggerated male reproductive morph in a spider.</title>
        <authorList>
            <person name="Hendrickx F."/>
            <person name="De Corte Z."/>
            <person name="Sonet G."/>
            <person name="Van Belleghem S.M."/>
            <person name="Kostlbacher S."/>
            <person name="Vangestel C."/>
        </authorList>
    </citation>
    <scope>NUCLEOTIDE SEQUENCE [LARGE SCALE GENOMIC DNA]</scope>
    <source>
        <strain evidence="2">W744_W776</strain>
    </source>
</reference>
<protein>
    <submittedName>
        <fullName evidence="2">Uncharacterized protein</fullName>
    </submittedName>
</protein>
<proteinExistence type="predicted"/>
<evidence type="ECO:0000256" key="1">
    <source>
        <dbReference type="SAM" id="Coils"/>
    </source>
</evidence>
<comment type="caution">
    <text evidence="2">The sequence shown here is derived from an EMBL/GenBank/DDBJ whole genome shotgun (WGS) entry which is preliminary data.</text>
</comment>
<feature type="coiled-coil region" evidence="1">
    <location>
        <begin position="215"/>
        <end position="287"/>
    </location>
</feature>
<keyword evidence="1" id="KW-0175">Coiled coil</keyword>
<name>A0AAV6TXQ2_9ARAC</name>
<dbReference type="AlphaFoldDB" id="A0AAV6TXQ2"/>
<accession>A0AAV6TXQ2</accession>
<organism evidence="2 3">
    <name type="scientific">Oedothorax gibbosus</name>
    <dbReference type="NCBI Taxonomy" id="931172"/>
    <lineage>
        <taxon>Eukaryota</taxon>
        <taxon>Metazoa</taxon>
        <taxon>Ecdysozoa</taxon>
        <taxon>Arthropoda</taxon>
        <taxon>Chelicerata</taxon>
        <taxon>Arachnida</taxon>
        <taxon>Araneae</taxon>
        <taxon>Araneomorphae</taxon>
        <taxon>Entelegynae</taxon>
        <taxon>Araneoidea</taxon>
        <taxon>Linyphiidae</taxon>
        <taxon>Erigoninae</taxon>
        <taxon>Oedothorax</taxon>
    </lineage>
</organism>
<dbReference type="EMBL" id="JAFNEN010000862">
    <property type="protein sequence ID" value="KAG8176624.1"/>
    <property type="molecule type" value="Genomic_DNA"/>
</dbReference>
<gene>
    <name evidence="2" type="ORF">JTE90_028606</name>
</gene>